<dbReference type="EMBL" id="JARKHS020035527">
    <property type="protein sequence ID" value="KAK8757148.1"/>
    <property type="molecule type" value="Genomic_DNA"/>
</dbReference>
<accession>A0AAQ4D3V8</accession>
<feature type="region of interest" description="Disordered" evidence="1">
    <location>
        <begin position="1"/>
        <end position="34"/>
    </location>
</feature>
<gene>
    <name evidence="2" type="ORF">V5799_000150</name>
</gene>
<keyword evidence="3" id="KW-1185">Reference proteome</keyword>
<feature type="compositionally biased region" description="Basic residues" evidence="1">
    <location>
        <begin position="1"/>
        <end position="11"/>
    </location>
</feature>
<organism evidence="2 3">
    <name type="scientific">Amblyomma americanum</name>
    <name type="common">Lone star tick</name>
    <dbReference type="NCBI Taxonomy" id="6943"/>
    <lineage>
        <taxon>Eukaryota</taxon>
        <taxon>Metazoa</taxon>
        <taxon>Ecdysozoa</taxon>
        <taxon>Arthropoda</taxon>
        <taxon>Chelicerata</taxon>
        <taxon>Arachnida</taxon>
        <taxon>Acari</taxon>
        <taxon>Parasitiformes</taxon>
        <taxon>Ixodida</taxon>
        <taxon>Ixodoidea</taxon>
        <taxon>Ixodidae</taxon>
        <taxon>Amblyomminae</taxon>
        <taxon>Amblyomma</taxon>
    </lineage>
</organism>
<dbReference type="AlphaFoldDB" id="A0AAQ4D3V8"/>
<name>A0AAQ4D3V8_AMBAM</name>
<evidence type="ECO:0000256" key="1">
    <source>
        <dbReference type="SAM" id="MobiDB-lite"/>
    </source>
</evidence>
<comment type="caution">
    <text evidence="2">The sequence shown here is derived from an EMBL/GenBank/DDBJ whole genome shotgun (WGS) entry which is preliminary data.</text>
</comment>
<evidence type="ECO:0000313" key="3">
    <source>
        <dbReference type="Proteomes" id="UP001321473"/>
    </source>
</evidence>
<proteinExistence type="predicted"/>
<sequence>MTAKAKMKPVRVPRTPQNHLRNPKTRRSQSQLRSPTAVVVIAAMKTEEPNIAVPVLTALRDVCDVRVSVELIRRRLQARSINLRIWHRHKATREVLTM</sequence>
<protein>
    <submittedName>
        <fullName evidence="2">Uncharacterized protein</fullName>
    </submittedName>
</protein>
<reference evidence="2 3" key="1">
    <citation type="journal article" date="2023" name="Arcadia Sci">
        <title>De novo assembly of a long-read Amblyomma americanum tick genome.</title>
        <authorList>
            <person name="Chou S."/>
            <person name="Poskanzer K.E."/>
            <person name="Rollins M."/>
            <person name="Thuy-Boun P.S."/>
        </authorList>
    </citation>
    <scope>NUCLEOTIDE SEQUENCE [LARGE SCALE GENOMIC DNA]</scope>
    <source>
        <strain evidence="2">F_SG_1</strain>
        <tissue evidence="2">Salivary glands</tissue>
    </source>
</reference>
<evidence type="ECO:0000313" key="2">
    <source>
        <dbReference type="EMBL" id="KAK8757148.1"/>
    </source>
</evidence>
<dbReference type="Proteomes" id="UP001321473">
    <property type="component" value="Unassembled WGS sequence"/>
</dbReference>